<evidence type="ECO:0000256" key="4">
    <source>
        <dbReference type="ARBA" id="ARBA00004752"/>
    </source>
</evidence>
<dbReference type="Gene3D" id="3.30.43.10">
    <property type="entry name" value="Uridine Diphospho-n-acetylenolpyruvylglucosamine Reductase, domain 2"/>
    <property type="match status" value="1"/>
</dbReference>
<keyword evidence="12 19" id="KW-0133">Cell shape</keyword>
<comment type="caution">
    <text evidence="21">The sequence shown here is derived from an EMBL/GenBank/DDBJ whole genome shotgun (WGS) entry which is preliminary data.</text>
</comment>
<dbReference type="NCBIfam" id="NF000755">
    <property type="entry name" value="PRK00046.1"/>
    <property type="match status" value="1"/>
</dbReference>
<dbReference type="InterPro" id="IPR016167">
    <property type="entry name" value="FAD-bd_PCMH_sub1"/>
</dbReference>
<dbReference type="PANTHER" id="PTHR21071:SF4">
    <property type="entry name" value="UDP-N-ACETYLENOLPYRUVOYLGLUCOSAMINE REDUCTASE"/>
    <property type="match status" value="1"/>
</dbReference>
<comment type="catalytic activity">
    <reaction evidence="18 19">
        <text>UDP-N-acetyl-alpha-D-muramate + NADP(+) = UDP-N-acetyl-3-O-(1-carboxyvinyl)-alpha-D-glucosamine + NADPH + H(+)</text>
        <dbReference type="Rhea" id="RHEA:12248"/>
        <dbReference type="ChEBI" id="CHEBI:15378"/>
        <dbReference type="ChEBI" id="CHEBI:57783"/>
        <dbReference type="ChEBI" id="CHEBI:58349"/>
        <dbReference type="ChEBI" id="CHEBI:68483"/>
        <dbReference type="ChEBI" id="CHEBI:70757"/>
        <dbReference type="EC" id="1.3.1.98"/>
    </reaction>
</comment>
<dbReference type="PANTHER" id="PTHR21071">
    <property type="entry name" value="UDP-N-ACETYLENOLPYRUVOYLGLUCOSAMINE REDUCTASE"/>
    <property type="match status" value="1"/>
</dbReference>
<evidence type="ECO:0000256" key="17">
    <source>
        <dbReference type="ARBA" id="ARBA00031026"/>
    </source>
</evidence>
<evidence type="ECO:0000256" key="11">
    <source>
        <dbReference type="ARBA" id="ARBA00022857"/>
    </source>
</evidence>
<keyword evidence="10 19" id="KW-0274">FAD</keyword>
<evidence type="ECO:0000259" key="20">
    <source>
        <dbReference type="PROSITE" id="PS51387"/>
    </source>
</evidence>
<feature type="active site" description="Proton donor" evidence="19">
    <location>
        <position position="238"/>
    </location>
</feature>
<feature type="active site" evidence="19">
    <location>
        <position position="334"/>
    </location>
</feature>
<dbReference type="InterPro" id="IPR006094">
    <property type="entry name" value="Oxid_FAD_bind_N"/>
</dbReference>
<dbReference type="Proteomes" id="UP001596020">
    <property type="component" value="Unassembled WGS sequence"/>
</dbReference>
<dbReference type="InterPro" id="IPR011601">
    <property type="entry name" value="MurB_C"/>
</dbReference>
<keyword evidence="14 19" id="KW-0560">Oxidoreductase</keyword>
<dbReference type="GO" id="GO:0008762">
    <property type="term" value="F:UDP-N-acetylmuramate dehydrogenase activity"/>
    <property type="evidence" value="ECO:0007669"/>
    <property type="project" value="UniProtKB-EC"/>
</dbReference>
<keyword evidence="9 19" id="KW-0285">Flavoprotein</keyword>
<name>A0ABV9K7C7_9PORP</name>
<dbReference type="InterPro" id="IPR003170">
    <property type="entry name" value="MurB"/>
</dbReference>
<evidence type="ECO:0000256" key="16">
    <source>
        <dbReference type="ARBA" id="ARBA00023316"/>
    </source>
</evidence>
<keyword evidence="22" id="KW-1185">Reference proteome</keyword>
<gene>
    <name evidence="19 21" type="primary">murB</name>
    <name evidence="21" type="ORF">ACFO3G_05095</name>
</gene>
<evidence type="ECO:0000256" key="10">
    <source>
        <dbReference type="ARBA" id="ARBA00022827"/>
    </source>
</evidence>
<dbReference type="InterPro" id="IPR016166">
    <property type="entry name" value="FAD-bd_PCMH"/>
</dbReference>
<dbReference type="InterPro" id="IPR036318">
    <property type="entry name" value="FAD-bd_PCMH-like_sf"/>
</dbReference>
<evidence type="ECO:0000256" key="7">
    <source>
        <dbReference type="ARBA" id="ARBA00022490"/>
    </source>
</evidence>
<evidence type="ECO:0000313" key="22">
    <source>
        <dbReference type="Proteomes" id="UP001596020"/>
    </source>
</evidence>
<dbReference type="SUPFAM" id="SSF56194">
    <property type="entry name" value="Uridine diphospho-N-Acetylenolpyruvylglucosamine reductase, MurB, C-terminal domain"/>
    <property type="match status" value="1"/>
</dbReference>
<dbReference type="InterPro" id="IPR016169">
    <property type="entry name" value="FAD-bd_PCMH_sub2"/>
</dbReference>
<organism evidence="21 22">
    <name type="scientific">Falsiporphyromonas endometrii</name>
    <dbReference type="NCBI Taxonomy" id="1387297"/>
    <lineage>
        <taxon>Bacteria</taxon>
        <taxon>Pseudomonadati</taxon>
        <taxon>Bacteroidota</taxon>
        <taxon>Bacteroidia</taxon>
        <taxon>Bacteroidales</taxon>
        <taxon>Porphyromonadaceae</taxon>
        <taxon>Falsiporphyromonas</taxon>
    </lineage>
</organism>
<dbReference type="Gene3D" id="3.90.78.10">
    <property type="entry name" value="UDP-N-acetylenolpyruvoylglucosamine reductase, C-terminal domain"/>
    <property type="match status" value="1"/>
</dbReference>
<keyword evidence="7 19" id="KW-0963">Cytoplasm</keyword>
<keyword evidence="8 19" id="KW-0132">Cell division</keyword>
<evidence type="ECO:0000256" key="14">
    <source>
        <dbReference type="ARBA" id="ARBA00023002"/>
    </source>
</evidence>
<comment type="cofactor">
    <cofactor evidence="1 19">
        <name>FAD</name>
        <dbReference type="ChEBI" id="CHEBI:57692"/>
    </cofactor>
</comment>
<comment type="pathway">
    <text evidence="4 19">Cell wall biogenesis; peptidoglycan biosynthesis.</text>
</comment>
<comment type="similarity">
    <text evidence="19">Belongs to the MurB family.</text>
</comment>
<evidence type="ECO:0000256" key="12">
    <source>
        <dbReference type="ARBA" id="ARBA00022960"/>
    </source>
</evidence>
<evidence type="ECO:0000256" key="6">
    <source>
        <dbReference type="ARBA" id="ARBA00015188"/>
    </source>
</evidence>
<dbReference type="Gene3D" id="3.30.465.10">
    <property type="match status" value="1"/>
</dbReference>
<comment type="function">
    <text evidence="2 19">Cell wall formation.</text>
</comment>
<evidence type="ECO:0000256" key="18">
    <source>
        <dbReference type="ARBA" id="ARBA00048914"/>
    </source>
</evidence>
<protein>
    <recommendedName>
        <fullName evidence="6 19">UDP-N-acetylenolpyruvoylglucosamine reductase</fullName>
        <ecNumber evidence="5 19">1.3.1.98</ecNumber>
    </recommendedName>
    <alternativeName>
        <fullName evidence="17 19">UDP-N-acetylmuramate dehydrogenase</fullName>
    </alternativeName>
</protein>
<dbReference type="SUPFAM" id="SSF56176">
    <property type="entry name" value="FAD-binding/transporter-associated domain-like"/>
    <property type="match status" value="1"/>
</dbReference>
<keyword evidence="13 19" id="KW-0573">Peptidoglycan synthesis</keyword>
<dbReference type="RefSeq" id="WP_380078584.1">
    <property type="nucleotide sequence ID" value="NZ_JBHSGO010000161.1"/>
</dbReference>
<dbReference type="HAMAP" id="MF_00037">
    <property type="entry name" value="MurB"/>
    <property type="match status" value="1"/>
</dbReference>
<evidence type="ECO:0000256" key="13">
    <source>
        <dbReference type="ARBA" id="ARBA00022984"/>
    </source>
</evidence>
<evidence type="ECO:0000313" key="21">
    <source>
        <dbReference type="EMBL" id="MFC4665974.1"/>
    </source>
</evidence>
<evidence type="ECO:0000256" key="8">
    <source>
        <dbReference type="ARBA" id="ARBA00022618"/>
    </source>
</evidence>
<dbReference type="NCBIfam" id="TIGR00179">
    <property type="entry name" value="murB"/>
    <property type="match status" value="1"/>
</dbReference>
<dbReference type="EC" id="1.3.1.98" evidence="5 19"/>
<keyword evidence="11 19" id="KW-0521">NADP</keyword>
<evidence type="ECO:0000256" key="1">
    <source>
        <dbReference type="ARBA" id="ARBA00001974"/>
    </source>
</evidence>
<evidence type="ECO:0000256" key="15">
    <source>
        <dbReference type="ARBA" id="ARBA00023306"/>
    </source>
</evidence>
<feature type="active site" evidence="19">
    <location>
        <position position="166"/>
    </location>
</feature>
<dbReference type="InterPro" id="IPR036635">
    <property type="entry name" value="MurB_C_sf"/>
</dbReference>
<evidence type="ECO:0000256" key="3">
    <source>
        <dbReference type="ARBA" id="ARBA00004496"/>
    </source>
</evidence>
<dbReference type="PROSITE" id="PS51387">
    <property type="entry name" value="FAD_PCMH"/>
    <property type="match status" value="1"/>
</dbReference>
<evidence type="ECO:0000256" key="9">
    <source>
        <dbReference type="ARBA" id="ARBA00022630"/>
    </source>
</evidence>
<sequence length="339" mass="38337">MKIEENKSLKELNTFGIDARCNFLVTYDSIEDLELLHRDEFFQESKKIFIGEGSNLLFLANFKGIVLISNIKEVVRLEDREDENFAYLQIGAGVVWDDLIKYTLDNGLFGLENLSLIPGTVGAAARQNIGAYGTEICQFIQEVHAYDTVEGVKKSFTHDECNYSYRYSIFKEDQMFGWVITDIVLKLPKTQHPNLEYKDLQNYFGGTSHPTCQEVRDAVIEIRNNKLPKVGEVGSAGSFFMNPILTQEELAEVLKIAPDISYHLQKDGKVKVSAGWLIDHAGLKGYRKGNVGVWDKQALVLCNYGGATGTEIGDLADYIQTVIKERYNITLKPEVNYIY</sequence>
<evidence type="ECO:0000256" key="5">
    <source>
        <dbReference type="ARBA" id="ARBA00012518"/>
    </source>
</evidence>
<proteinExistence type="inferred from homology"/>
<evidence type="ECO:0000256" key="19">
    <source>
        <dbReference type="HAMAP-Rule" id="MF_00037"/>
    </source>
</evidence>
<dbReference type="Pfam" id="PF02873">
    <property type="entry name" value="MurB_C"/>
    <property type="match status" value="1"/>
</dbReference>
<dbReference type="Pfam" id="PF01565">
    <property type="entry name" value="FAD_binding_4"/>
    <property type="match status" value="1"/>
</dbReference>
<dbReference type="EMBL" id="JBHSGO010000161">
    <property type="protein sequence ID" value="MFC4665974.1"/>
    <property type="molecule type" value="Genomic_DNA"/>
</dbReference>
<evidence type="ECO:0000256" key="2">
    <source>
        <dbReference type="ARBA" id="ARBA00003921"/>
    </source>
</evidence>
<keyword evidence="15 19" id="KW-0131">Cell cycle</keyword>
<feature type="domain" description="FAD-binding PCMH-type" evidence="20">
    <location>
        <begin position="17"/>
        <end position="190"/>
    </location>
</feature>
<accession>A0ABV9K7C7</accession>
<reference evidence="22" key="1">
    <citation type="journal article" date="2019" name="Int. J. Syst. Evol. Microbiol.">
        <title>The Global Catalogue of Microorganisms (GCM) 10K type strain sequencing project: providing services to taxonomists for standard genome sequencing and annotation.</title>
        <authorList>
            <consortium name="The Broad Institute Genomics Platform"/>
            <consortium name="The Broad Institute Genome Sequencing Center for Infectious Disease"/>
            <person name="Wu L."/>
            <person name="Ma J."/>
        </authorList>
    </citation>
    <scope>NUCLEOTIDE SEQUENCE [LARGE SCALE GENOMIC DNA]</scope>
    <source>
        <strain evidence="22">CGMCC 4.7357</strain>
    </source>
</reference>
<keyword evidence="16 19" id="KW-0961">Cell wall biogenesis/degradation</keyword>
<comment type="subcellular location">
    <subcellularLocation>
        <location evidence="3 19">Cytoplasm</location>
    </subcellularLocation>
</comment>